<dbReference type="InterPro" id="IPR026898">
    <property type="entry name" value="PrsW"/>
</dbReference>
<dbReference type="PANTHER" id="PTHR36844:SF1">
    <property type="entry name" value="PROTEASE PRSW"/>
    <property type="match status" value="1"/>
</dbReference>
<dbReference type="Pfam" id="PF13367">
    <property type="entry name" value="PrsW-protease"/>
    <property type="match status" value="1"/>
</dbReference>
<evidence type="ECO:0000313" key="2">
    <source>
        <dbReference type="EMBL" id="CDX04719.1"/>
    </source>
</evidence>
<keyword evidence="1" id="KW-0812">Transmembrane</keyword>
<evidence type="ECO:0000256" key="1">
    <source>
        <dbReference type="SAM" id="Phobius"/>
    </source>
</evidence>
<keyword evidence="1" id="KW-1133">Transmembrane helix</keyword>
<feature type="transmembrane region" description="Helical" evidence="1">
    <location>
        <begin position="154"/>
        <end position="178"/>
    </location>
</feature>
<name>A0A098B797_DESHA</name>
<keyword evidence="2" id="KW-0378">Hydrolase</keyword>
<protein>
    <submittedName>
        <fullName evidence="2">Protease, PrsW family</fullName>
        <ecNumber evidence="2">3.4.-.-</ecNumber>
    </submittedName>
</protein>
<dbReference type="GO" id="GO:0008233">
    <property type="term" value="F:peptidase activity"/>
    <property type="evidence" value="ECO:0007669"/>
    <property type="project" value="UniProtKB-KW"/>
</dbReference>
<keyword evidence="2" id="KW-0645">Protease</keyword>
<feature type="transmembrane region" description="Helical" evidence="1">
    <location>
        <begin position="26"/>
        <end position="49"/>
    </location>
</feature>
<organism evidence="2">
    <name type="scientific">Desulfitobacterium hafniense</name>
    <name type="common">Desulfitobacterium frappieri</name>
    <dbReference type="NCBI Taxonomy" id="49338"/>
    <lineage>
        <taxon>Bacteria</taxon>
        <taxon>Bacillati</taxon>
        <taxon>Bacillota</taxon>
        <taxon>Clostridia</taxon>
        <taxon>Eubacteriales</taxon>
        <taxon>Desulfitobacteriaceae</taxon>
        <taxon>Desulfitobacterium</taxon>
    </lineage>
</organism>
<dbReference type="RefSeq" id="WP_011461842.1">
    <property type="nucleotide sequence ID" value="NZ_JAYFNZ010000062.1"/>
</dbReference>
<feature type="transmembrane region" description="Helical" evidence="1">
    <location>
        <begin position="89"/>
        <end position="111"/>
    </location>
</feature>
<keyword evidence="1" id="KW-0472">Membrane</keyword>
<proteinExistence type="predicted"/>
<feature type="transmembrane region" description="Helical" evidence="1">
    <location>
        <begin position="5"/>
        <end position="20"/>
    </location>
</feature>
<gene>
    <name evidence="2" type="ORF">DPCES_4833</name>
</gene>
<accession>A0A098B797</accession>
<sequence length="211" mass="23635">MGEAIFVGTIIPLFFLAIILKGEQRLLILFFTWGLIAFAISLTLNNALVRHFQINTQQLSTTWAPIIEEFTKALPLGYFLFKSEKKIPIVYFGIAAGIGFSIQENYVYLLGHMHESGSPVPFIITRSVTTCLIHGTTTGIVGFGLSIARQLNGIIWPLLFGLYTVAVTIHALYNLYIYSSYQSIGLFMPLFLYLIGFAVLNIKEDKGREKD</sequence>
<dbReference type="EMBL" id="LK996017">
    <property type="protein sequence ID" value="CDX04719.1"/>
    <property type="molecule type" value="Genomic_DNA"/>
</dbReference>
<dbReference type="PATRIC" id="fig|49338.4.peg.5197"/>
<feature type="transmembrane region" description="Helical" evidence="1">
    <location>
        <begin position="123"/>
        <end position="147"/>
    </location>
</feature>
<feature type="transmembrane region" description="Helical" evidence="1">
    <location>
        <begin position="184"/>
        <end position="202"/>
    </location>
</feature>
<dbReference type="EC" id="3.4.-.-" evidence="2"/>
<dbReference type="AlphaFoldDB" id="A0A098B797"/>
<dbReference type="GO" id="GO:0006508">
    <property type="term" value="P:proteolysis"/>
    <property type="evidence" value="ECO:0007669"/>
    <property type="project" value="UniProtKB-KW"/>
</dbReference>
<reference evidence="2" key="1">
    <citation type="submission" date="2014-07" db="EMBL/GenBank/DDBJ databases">
        <authorList>
            <person name="Hornung V.Bastian."/>
        </authorList>
    </citation>
    <scope>NUCLEOTIDE SEQUENCE</scope>
    <source>
        <strain evidence="2">PCE-S</strain>
    </source>
</reference>
<dbReference type="PANTHER" id="PTHR36844">
    <property type="entry name" value="PROTEASE PRSW"/>
    <property type="match status" value="1"/>
</dbReference>
<dbReference type="OMA" id="CTCGIIG"/>